<evidence type="ECO:0000256" key="3">
    <source>
        <dbReference type="ARBA" id="ARBA00013107"/>
    </source>
</evidence>
<dbReference type="NCBIfam" id="TIGR03422">
    <property type="entry name" value="mito_frataxin"/>
    <property type="match status" value="1"/>
</dbReference>
<evidence type="ECO:0000256" key="1">
    <source>
        <dbReference type="ARBA" id="ARBA00004173"/>
    </source>
</evidence>
<comment type="caution">
    <text evidence="13">The sequence shown here is derived from an EMBL/GenBank/DDBJ whole genome shotgun (WGS) entry which is preliminary data.</text>
</comment>
<comment type="similarity">
    <text evidence="2">Belongs to the frataxin family.</text>
</comment>
<evidence type="ECO:0000256" key="5">
    <source>
        <dbReference type="ARBA" id="ARBA00022448"/>
    </source>
</evidence>
<organism evidence="13 14">
    <name type="scientific">Friedmanniomyces simplex</name>
    <dbReference type="NCBI Taxonomy" id="329884"/>
    <lineage>
        <taxon>Eukaryota</taxon>
        <taxon>Fungi</taxon>
        <taxon>Dikarya</taxon>
        <taxon>Ascomycota</taxon>
        <taxon>Pezizomycotina</taxon>
        <taxon>Dothideomycetes</taxon>
        <taxon>Dothideomycetidae</taxon>
        <taxon>Mycosphaerellales</taxon>
        <taxon>Teratosphaeriaceae</taxon>
        <taxon>Friedmanniomyces</taxon>
    </lineage>
</organism>
<dbReference type="InterPro" id="IPR036524">
    <property type="entry name" value="Frataxin/CyaY_sf"/>
</dbReference>
<dbReference type="Proteomes" id="UP000309340">
    <property type="component" value="Unassembled WGS sequence"/>
</dbReference>
<keyword evidence="6" id="KW-0410">Iron transport</keyword>
<evidence type="ECO:0000256" key="10">
    <source>
        <dbReference type="ARBA" id="ARBA00023065"/>
    </source>
</evidence>
<evidence type="ECO:0000313" key="14">
    <source>
        <dbReference type="Proteomes" id="UP000309340"/>
    </source>
</evidence>
<evidence type="ECO:0000256" key="11">
    <source>
        <dbReference type="ARBA" id="ARBA00023128"/>
    </source>
</evidence>
<proteinExistence type="inferred from homology"/>
<evidence type="ECO:0000256" key="4">
    <source>
        <dbReference type="ARBA" id="ARBA00022434"/>
    </source>
</evidence>
<evidence type="ECO:0000256" key="2">
    <source>
        <dbReference type="ARBA" id="ARBA00008183"/>
    </source>
</evidence>
<dbReference type="GO" id="GO:0051537">
    <property type="term" value="F:2 iron, 2 sulfur cluster binding"/>
    <property type="evidence" value="ECO:0007669"/>
    <property type="project" value="TreeGrafter"/>
</dbReference>
<dbReference type="GO" id="GO:0006826">
    <property type="term" value="P:iron ion transport"/>
    <property type="evidence" value="ECO:0007669"/>
    <property type="project" value="UniProtKB-KW"/>
</dbReference>
<evidence type="ECO:0000256" key="6">
    <source>
        <dbReference type="ARBA" id="ARBA00022496"/>
    </source>
</evidence>
<dbReference type="InterPro" id="IPR002908">
    <property type="entry name" value="Frataxin/CyaY"/>
</dbReference>
<dbReference type="SMART" id="SM01219">
    <property type="entry name" value="Frataxin_Cyay"/>
    <property type="match status" value="1"/>
</dbReference>
<dbReference type="GO" id="GO:0016226">
    <property type="term" value="P:iron-sulfur cluster assembly"/>
    <property type="evidence" value="ECO:0007669"/>
    <property type="project" value="InterPro"/>
</dbReference>
<sequence>MSAPFTSRVLRLTARPASRSLTRRYQTPSFISSTRTPPLRASFSTPAARCFSVAARSQAGIMPHTEEPEAPDLEPHHEAGAHADLSDEEYHLHADRYMETLHEKAEELQEGREDVEVDHAAGVLSITLPPNGTYIVNKQPTNKQIWLSSPLSGPKRYDWVVSGESMHQKAEGGVGDWVYMRDGTRLSALLRKEVGISVDLSEEGDATKRPSVDPVE</sequence>
<name>A0A4U0XEZ2_9PEZI</name>
<dbReference type="GO" id="GO:0004322">
    <property type="term" value="F:ferroxidase activity"/>
    <property type="evidence" value="ECO:0007669"/>
    <property type="project" value="UniProtKB-EC"/>
</dbReference>
<dbReference type="FunFam" id="3.30.920.10:FF:000004">
    <property type="entry name" value="Mitochondrial chaperone Frataxin"/>
    <property type="match status" value="1"/>
</dbReference>
<dbReference type="OrthoDB" id="1897642at2759"/>
<dbReference type="InterPro" id="IPR017789">
    <property type="entry name" value="Frataxin"/>
</dbReference>
<keyword evidence="9" id="KW-0408">Iron</keyword>
<dbReference type="EC" id="1.16.3.1" evidence="3"/>
<keyword evidence="10" id="KW-0406">Ion transport</keyword>
<dbReference type="GO" id="GO:0005739">
    <property type="term" value="C:mitochondrion"/>
    <property type="evidence" value="ECO:0007669"/>
    <property type="project" value="UniProtKB-SubCell"/>
</dbReference>
<dbReference type="GO" id="GO:0006879">
    <property type="term" value="P:intracellular iron ion homeostasis"/>
    <property type="evidence" value="ECO:0007669"/>
    <property type="project" value="UniProtKB-KW"/>
</dbReference>
<keyword evidence="14" id="KW-1185">Reference proteome</keyword>
<evidence type="ECO:0000256" key="8">
    <source>
        <dbReference type="ARBA" id="ARBA00023002"/>
    </source>
</evidence>
<keyword evidence="5" id="KW-0813">Transport</keyword>
<comment type="catalytic activity">
    <reaction evidence="12">
        <text>4 Fe(2+) + O2 + 4 H(+) = 4 Fe(3+) + 2 H2O</text>
        <dbReference type="Rhea" id="RHEA:11148"/>
        <dbReference type="ChEBI" id="CHEBI:15377"/>
        <dbReference type="ChEBI" id="CHEBI:15378"/>
        <dbReference type="ChEBI" id="CHEBI:15379"/>
        <dbReference type="ChEBI" id="CHEBI:29033"/>
        <dbReference type="ChEBI" id="CHEBI:29034"/>
        <dbReference type="EC" id="1.16.3.1"/>
    </reaction>
</comment>
<dbReference type="PANTHER" id="PTHR16821">
    <property type="entry name" value="FRATAXIN"/>
    <property type="match status" value="1"/>
</dbReference>
<dbReference type="EMBL" id="NAJQ01000214">
    <property type="protein sequence ID" value="TKA74761.1"/>
    <property type="molecule type" value="Genomic_DNA"/>
</dbReference>
<keyword evidence="8" id="KW-0560">Oxidoreductase</keyword>
<reference evidence="13 14" key="1">
    <citation type="submission" date="2017-03" db="EMBL/GenBank/DDBJ databases">
        <title>Genomes of endolithic fungi from Antarctica.</title>
        <authorList>
            <person name="Coleine C."/>
            <person name="Masonjones S."/>
            <person name="Stajich J.E."/>
        </authorList>
    </citation>
    <scope>NUCLEOTIDE SEQUENCE [LARGE SCALE GENOMIC DNA]</scope>
    <source>
        <strain evidence="13 14">CCFEE 5184</strain>
    </source>
</reference>
<evidence type="ECO:0000256" key="7">
    <source>
        <dbReference type="ARBA" id="ARBA00022946"/>
    </source>
</evidence>
<dbReference type="STRING" id="329884.A0A4U0XEZ2"/>
<dbReference type="Gene3D" id="3.30.920.10">
    <property type="entry name" value="Frataxin/CyaY"/>
    <property type="match status" value="1"/>
</dbReference>
<comment type="subcellular location">
    <subcellularLocation>
        <location evidence="1">Mitochondrion</location>
    </subcellularLocation>
</comment>
<dbReference type="PROSITE" id="PS50810">
    <property type="entry name" value="FRATAXIN_2"/>
    <property type="match status" value="1"/>
</dbReference>
<dbReference type="GO" id="GO:0008198">
    <property type="term" value="F:ferrous iron binding"/>
    <property type="evidence" value="ECO:0007669"/>
    <property type="project" value="TreeGrafter"/>
</dbReference>
<dbReference type="GO" id="GO:0008199">
    <property type="term" value="F:ferric iron binding"/>
    <property type="evidence" value="ECO:0007669"/>
    <property type="project" value="InterPro"/>
</dbReference>
<keyword evidence="4" id="KW-0409">Iron storage</keyword>
<dbReference type="Pfam" id="PF01491">
    <property type="entry name" value="Frataxin_Cyay"/>
    <property type="match status" value="1"/>
</dbReference>
<evidence type="ECO:0000313" key="13">
    <source>
        <dbReference type="EMBL" id="TKA74761.1"/>
    </source>
</evidence>
<evidence type="ECO:0000256" key="12">
    <source>
        <dbReference type="ARBA" id="ARBA00047990"/>
    </source>
</evidence>
<dbReference type="NCBIfam" id="TIGR03421">
    <property type="entry name" value="FeS_CyaY"/>
    <property type="match status" value="1"/>
</dbReference>
<keyword evidence="11" id="KW-0496">Mitochondrion</keyword>
<dbReference type="AlphaFoldDB" id="A0A4U0XEZ2"/>
<gene>
    <name evidence="13" type="ORF">B0A55_03855</name>
</gene>
<accession>A0A4U0XEZ2</accession>
<dbReference type="SUPFAM" id="SSF55387">
    <property type="entry name" value="Frataxin/Nqo15-like"/>
    <property type="match status" value="1"/>
</dbReference>
<keyword evidence="7" id="KW-0809">Transit peptide</keyword>
<dbReference type="PANTHER" id="PTHR16821:SF2">
    <property type="entry name" value="FRATAXIN, MITOCHONDRIAL"/>
    <property type="match status" value="1"/>
</dbReference>
<protein>
    <recommendedName>
        <fullName evidence="3">ferroxidase</fullName>
        <ecNumber evidence="3">1.16.3.1</ecNumber>
    </recommendedName>
</protein>
<evidence type="ECO:0000256" key="9">
    <source>
        <dbReference type="ARBA" id="ARBA00023004"/>
    </source>
</evidence>
<dbReference type="GO" id="GO:0034986">
    <property type="term" value="F:iron chaperone activity"/>
    <property type="evidence" value="ECO:0007669"/>
    <property type="project" value="TreeGrafter"/>
</dbReference>